<dbReference type="PROSITE" id="PS50084">
    <property type="entry name" value="KH_TYPE_1"/>
    <property type="match status" value="1"/>
</dbReference>
<dbReference type="InterPro" id="IPR036612">
    <property type="entry name" value="KH_dom_type_1_sf"/>
</dbReference>
<keyword evidence="3 5" id="KW-0378">Hydrolase</keyword>
<feature type="transmembrane region" description="Helical" evidence="5">
    <location>
        <begin position="17"/>
        <end position="39"/>
    </location>
</feature>
<evidence type="ECO:0000259" key="8">
    <source>
        <dbReference type="PROSITE" id="PS51831"/>
    </source>
</evidence>
<proteinExistence type="inferred from homology"/>
<evidence type="ECO:0000256" key="4">
    <source>
        <dbReference type="ARBA" id="ARBA00022884"/>
    </source>
</evidence>
<dbReference type="NCBIfam" id="TIGR03319">
    <property type="entry name" value="RNase_Y"/>
    <property type="match status" value="1"/>
</dbReference>
<dbReference type="InterPro" id="IPR006674">
    <property type="entry name" value="HD_domain"/>
</dbReference>
<evidence type="ECO:0000256" key="3">
    <source>
        <dbReference type="ARBA" id="ARBA00022801"/>
    </source>
</evidence>
<dbReference type="AlphaFoldDB" id="A0A9D1SVB6"/>
<keyword evidence="5" id="KW-0472">Membrane</keyword>
<dbReference type="InterPro" id="IPR003607">
    <property type="entry name" value="HD/PDEase_dom"/>
</dbReference>
<evidence type="ECO:0000256" key="2">
    <source>
        <dbReference type="ARBA" id="ARBA00022759"/>
    </source>
</evidence>
<dbReference type="SMART" id="SM00471">
    <property type="entry name" value="HDc"/>
    <property type="match status" value="1"/>
</dbReference>
<evidence type="ECO:0000313" key="9">
    <source>
        <dbReference type="EMBL" id="HIU98447.1"/>
    </source>
</evidence>
<dbReference type="InterPro" id="IPR004088">
    <property type="entry name" value="KH_dom_type_1"/>
</dbReference>
<evidence type="ECO:0000256" key="5">
    <source>
        <dbReference type="HAMAP-Rule" id="MF_00335"/>
    </source>
</evidence>
<gene>
    <name evidence="5 9" type="primary">rny</name>
    <name evidence="9" type="ORF">IAC73_01210</name>
</gene>
<dbReference type="InterPro" id="IPR004087">
    <property type="entry name" value="KH_dom"/>
</dbReference>
<dbReference type="GO" id="GO:0006402">
    <property type="term" value="P:mRNA catabolic process"/>
    <property type="evidence" value="ECO:0007669"/>
    <property type="project" value="UniProtKB-UniRule"/>
</dbReference>
<comment type="subcellular location">
    <subcellularLocation>
        <location evidence="5">Cell membrane</location>
        <topology evidence="5">Single-pass membrane protein</topology>
    </subcellularLocation>
</comment>
<evidence type="ECO:0000313" key="10">
    <source>
        <dbReference type="Proteomes" id="UP000886857"/>
    </source>
</evidence>
<dbReference type="InterPro" id="IPR022711">
    <property type="entry name" value="RNase_Y_N"/>
</dbReference>
<dbReference type="SMART" id="SM00322">
    <property type="entry name" value="KH"/>
    <property type="match status" value="1"/>
</dbReference>
<evidence type="ECO:0000256" key="7">
    <source>
        <dbReference type="SAM" id="Coils"/>
    </source>
</evidence>
<dbReference type="PANTHER" id="PTHR12826:SF15">
    <property type="entry name" value="RIBONUCLEASE Y"/>
    <property type="match status" value="1"/>
</dbReference>
<protein>
    <recommendedName>
        <fullName evidence="5 6">Ribonuclease Y</fullName>
        <shortName evidence="5">RNase Y</shortName>
        <ecNumber evidence="5 6">3.1.-.-</ecNumber>
    </recommendedName>
</protein>
<dbReference type="GO" id="GO:0016787">
    <property type="term" value="F:hydrolase activity"/>
    <property type="evidence" value="ECO:0007669"/>
    <property type="project" value="UniProtKB-KW"/>
</dbReference>
<dbReference type="Gene3D" id="1.10.3210.10">
    <property type="entry name" value="Hypothetical protein af1432"/>
    <property type="match status" value="1"/>
</dbReference>
<accession>A0A9D1SVB6</accession>
<dbReference type="SUPFAM" id="SSF54791">
    <property type="entry name" value="Eukaryotic type KH-domain (KH-domain type I)"/>
    <property type="match status" value="1"/>
</dbReference>
<feature type="coiled-coil region" evidence="7">
    <location>
        <begin position="51"/>
        <end position="167"/>
    </location>
</feature>
<comment type="caution">
    <text evidence="9">The sequence shown here is derived from an EMBL/GenBank/DDBJ whole genome shotgun (WGS) entry which is preliminary data.</text>
</comment>
<keyword evidence="4 5" id="KW-0694">RNA-binding</keyword>
<dbReference type="CDD" id="cd22431">
    <property type="entry name" value="KH-I_RNaseY"/>
    <property type="match status" value="1"/>
</dbReference>
<organism evidence="9 10">
    <name type="scientific">Candidatus Limadaptatus stercoripullorum</name>
    <dbReference type="NCBI Taxonomy" id="2840846"/>
    <lineage>
        <taxon>Bacteria</taxon>
        <taxon>Bacillati</taxon>
        <taxon>Bacillota</taxon>
        <taxon>Clostridia</taxon>
        <taxon>Eubacteriales</taxon>
        <taxon>Candidatus Limadaptatus</taxon>
    </lineage>
</organism>
<dbReference type="InterPro" id="IPR017705">
    <property type="entry name" value="Ribonuclease_Y"/>
</dbReference>
<evidence type="ECO:0000256" key="6">
    <source>
        <dbReference type="NCBIfam" id="TIGR03319"/>
    </source>
</evidence>
<keyword evidence="5" id="KW-1003">Cell membrane</keyword>
<dbReference type="Pfam" id="PF01966">
    <property type="entry name" value="HD"/>
    <property type="match status" value="1"/>
</dbReference>
<keyword evidence="7" id="KW-0175">Coiled coil</keyword>
<dbReference type="HAMAP" id="MF_00335">
    <property type="entry name" value="RNase_Y"/>
    <property type="match status" value="1"/>
</dbReference>
<keyword evidence="2 5" id="KW-0255">Endonuclease</keyword>
<comment type="similarity">
    <text evidence="5">Belongs to the RNase Y family.</text>
</comment>
<dbReference type="Proteomes" id="UP000886857">
    <property type="component" value="Unassembled WGS sequence"/>
</dbReference>
<reference evidence="9" key="2">
    <citation type="journal article" date="2021" name="PeerJ">
        <title>Extensive microbial diversity within the chicken gut microbiome revealed by metagenomics and culture.</title>
        <authorList>
            <person name="Gilroy R."/>
            <person name="Ravi A."/>
            <person name="Getino M."/>
            <person name="Pursley I."/>
            <person name="Horton D.L."/>
            <person name="Alikhan N.F."/>
            <person name="Baker D."/>
            <person name="Gharbi K."/>
            <person name="Hall N."/>
            <person name="Watson M."/>
            <person name="Adriaenssens E.M."/>
            <person name="Foster-Nyarko E."/>
            <person name="Jarju S."/>
            <person name="Secka A."/>
            <person name="Antonio M."/>
            <person name="Oren A."/>
            <person name="Chaudhuri R.R."/>
            <person name="La Ragione R."/>
            <person name="Hildebrand F."/>
            <person name="Pallen M.J."/>
        </authorList>
    </citation>
    <scope>NUCLEOTIDE SEQUENCE</scope>
    <source>
        <strain evidence="9">10406</strain>
    </source>
</reference>
<comment type="function">
    <text evidence="5">Endoribonuclease that initiates mRNA decay.</text>
</comment>
<dbReference type="EMBL" id="DVOE01000013">
    <property type="protein sequence ID" value="HIU98447.1"/>
    <property type="molecule type" value="Genomic_DNA"/>
</dbReference>
<sequence length="541" mass="59627">MTSSIGLLLASLDAGQIVGIVLGVVAALAAGAAAGLFGYRSYSNNKIGLAKREAERILEEAGLEAKAIRKDGLLEAKEQQNRLRSEFERETKEKRAEWQRTDNRLLQKENALDKREDALGKKEDALDRKTAELEKAQKSVEDSRERLKGIEEELNKSQEILRGELERVAGMTREEAEQELKNALLEDVKKGAAAEAKAIEAEARENAAREAQNIIVTAIQRCAADHATENTVSVVSLPSDEMKGRIIGRMGRNIRALESATGVDLIIDDTPDVITLSSFDPVRREVARLTLEKLVADGRIHPARIEEVADKMRREVNASIKEAGEEAVFEVGVHGLHPELVKILGRLKYRTSYGQNVLKHSVEVALLASLMAQELGIDPKIAKRAGLLHDIGKAIDHEVEGTHVQIGVDLAKRYKESGEVIHAIAAHHNDIEPETMEAVLVQAADAISSARPGARRESIENYVKRIEKLEDIAGSFSGVEQTFAVQAGREIRVMVKPEQVDDAATVFLAREIAEKLENELEYPGQIKVNVIREVRSVDYAK</sequence>
<keyword evidence="5" id="KW-0812">Transmembrane</keyword>
<name>A0A9D1SVB6_9FIRM</name>
<dbReference type="SUPFAM" id="SSF109604">
    <property type="entry name" value="HD-domain/PDEase-like"/>
    <property type="match status" value="1"/>
</dbReference>
<dbReference type="PANTHER" id="PTHR12826">
    <property type="entry name" value="RIBONUCLEASE Y"/>
    <property type="match status" value="1"/>
</dbReference>
<dbReference type="EC" id="3.1.-.-" evidence="5 6"/>
<dbReference type="Pfam" id="PF00013">
    <property type="entry name" value="KH_1"/>
    <property type="match status" value="1"/>
</dbReference>
<dbReference type="GO" id="GO:0003723">
    <property type="term" value="F:RNA binding"/>
    <property type="evidence" value="ECO:0007669"/>
    <property type="project" value="UniProtKB-UniRule"/>
</dbReference>
<dbReference type="InterPro" id="IPR006675">
    <property type="entry name" value="HDIG_dom"/>
</dbReference>
<dbReference type="GO" id="GO:0004521">
    <property type="term" value="F:RNA endonuclease activity"/>
    <property type="evidence" value="ECO:0007669"/>
    <property type="project" value="UniProtKB-UniRule"/>
</dbReference>
<keyword evidence="5" id="KW-1133">Transmembrane helix</keyword>
<dbReference type="CDD" id="cd00077">
    <property type="entry name" value="HDc"/>
    <property type="match status" value="1"/>
</dbReference>
<reference evidence="9" key="1">
    <citation type="submission" date="2020-10" db="EMBL/GenBank/DDBJ databases">
        <authorList>
            <person name="Gilroy R."/>
        </authorList>
    </citation>
    <scope>NUCLEOTIDE SEQUENCE</scope>
    <source>
        <strain evidence="9">10406</strain>
    </source>
</reference>
<keyword evidence="1 5" id="KW-0540">Nuclease</keyword>
<dbReference type="GO" id="GO:0005886">
    <property type="term" value="C:plasma membrane"/>
    <property type="evidence" value="ECO:0007669"/>
    <property type="project" value="UniProtKB-SubCell"/>
</dbReference>
<feature type="domain" description="HD" evidence="8">
    <location>
        <begin position="357"/>
        <end position="450"/>
    </location>
</feature>
<dbReference type="PROSITE" id="PS51831">
    <property type="entry name" value="HD"/>
    <property type="match status" value="1"/>
</dbReference>
<dbReference type="FunFam" id="1.10.3210.10:FF:000022">
    <property type="entry name" value="Ribonuclease Y"/>
    <property type="match status" value="1"/>
</dbReference>
<dbReference type="NCBIfam" id="TIGR00277">
    <property type="entry name" value="HDIG"/>
    <property type="match status" value="1"/>
</dbReference>
<evidence type="ECO:0000256" key="1">
    <source>
        <dbReference type="ARBA" id="ARBA00022722"/>
    </source>
</evidence>
<dbReference type="Pfam" id="PF12072">
    <property type="entry name" value="RNase_Y_N"/>
    <property type="match status" value="1"/>
</dbReference>